<dbReference type="EMBL" id="CACVAX010000059">
    <property type="protein sequence ID" value="CAA6822016.1"/>
    <property type="molecule type" value="Genomic_DNA"/>
</dbReference>
<evidence type="ECO:0000256" key="1">
    <source>
        <dbReference type="ARBA" id="ARBA00004141"/>
    </source>
</evidence>
<dbReference type="InterPro" id="IPR032808">
    <property type="entry name" value="DoxX"/>
</dbReference>
<dbReference type="GO" id="GO:0016020">
    <property type="term" value="C:membrane"/>
    <property type="evidence" value="ECO:0007669"/>
    <property type="project" value="UniProtKB-SubCell"/>
</dbReference>
<keyword evidence="2 5" id="KW-0812">Transmembrane</keyword>
<evidence type="ECO:0000256" key="2">
    <source>
        <dbReference type="ARBA" id="ARBA00022692"/>
    </source>
</evidence>
<evidence type="ECO:0000256" key="5">
    <source>
        <dbReference type="SAM" id="Phobius"/>
    </source>
</evidence>
<comment type="subcellular location">
    <subcellularLocation>
        <location evidence="1">Membrane</location>
        <topology evidence="1">Multi-pass membrane protein</topology>
    </subcellularLocation>
</comment>
<accession>A0A6S6U3E6</accession>
<dbReference type="Pfam" id="PF07681">
    <property type="entry name" value="DoxX"/>
    <property type="match status" value="1"/>
</dbReference>
<keyword evidence="4 5" id="KW-0472">Membrane</keyword>
<organism evidence="6">
    <name type="scientific">uncultured Sulfurovum sp</name>
    <dbReference type="NCBI Taxonomy" id="269237"/>
    <lineage>
        <taxon>Bacteria</taxon>
        <taxon>Pseudomonadati</taxon>
        <taxon>Campylobacterota</taxon>
        <taxon>Epsilonproteobacteria</taxon>
        <taxon>Campylobacterales</taxon>
        <taxon>Sulfurovaceae</taxon>
        <taxon>Sulfurovum</taxon>
        <taxon>environmental samples</taxon>
    </lineage>
</organism>
<feature type="transmembrane region" description="Helical" evidence="5">
    <location>
        <begin position="71"/>
        <end position="92"/>
    </location>
</feature>
<sequence>MEKKAINFLAICLAVLLLFHGVDKIVNGVGNIVNMLNKMDVPYAQYVAYAVYVGEVFAPLLIIFNHYLRIALILIAINMVVAIVLAHGTSIMTLNDHGAWSIETPMLYLVVAITLFFLNTPPKLK</sequence>
<evidence type="ECO:0000313" key="6">
    <source>
        <dbReference type="EMBL" id="CAA6822016.1"/>
    </source>
</evidence>
<dbReference type="AlphaFoldDB" id="A0A6S6U3E6"/>
<feature type="transmembrane region" description="Helical" evidence="5">
    <location>
        <begin position="98"/>
        <end position="118"/>
    </location>
</feature>
<gene>
    <name evidence="6" type="ORF">HELGO_WM1831</name>
</gene>
<keyword evidence="3 5" id="KW-1133">Transmembrane helix</keyword>
<name>A0A6S6U3E6_9BACT</name>
<evidence type="ECO:0000256" key="3">
    <source>
        <dbReference type="ARBA" id="ARBA00022989"/>
    </source>
</evidence>
<feature type="transmembrane region" description="Helical" evidence="5">
    <location>
        <begin position="43"/>
        <end position="64"/>
    </location>
</feature>
<proteinExistence type="predicted"/>
<evidence type="ECO:0000256" key="4">
    <source>
        <dbReference type="ARBA" id="ARBA00023136"/>
    </source>
</evidence>
<protein>
    <submittedName>
        <fullName evidence="6">Membrane protein containing DoxX domain</fullName>
    </submittedName>
</protein>
<reference evidence="6" key="1">
    <citation type="submission" date="2020-01" db="EMBL/GenBank/DDBJ databases">
        <authorList>
            <person name="Meier V. D."/>
            <person name="Meier V D."/>
        </authorList>
    </citation>
    <scope>NUCLEOTIDE SEQUENCE</scope>
    <source>
        <strain evidence="6">HLG_WM_MAG_04</strain>
    </source>
</reference>